<dbReference type="InterPro" id="IPR000792">
    <property type="entry name" value="Tscrpt_reg_LuxR_C"/>
</dbReference>
<protein>
    <submittedName>
        <fullName evidence="5">Response regulator transcription factor</fullName>
    </submittedName>
</protein>
<dbReference type="GO" id="GO:0003677">
    <property type="term" value="F:DNA binding"/>
    <property type="evidence" value="ECO:0007669"/>
    <property type="project" value="UniProtKB-KW"/>
</dbReference>
<proteinExistence type="predicted"/>
<keyword evidence="6" id="KW-1185">Reference proteome</keyword>
<dbReference type="EMBL" id="CP051774">
    <property type="protein sequence ID" value="QJE96325.1"/>
    <property type="molecule type" value="Genomic_DNA"/>
</dbReference>
<evidence type="ECO:0000313" key="5">
    <source>
        <dbReference type="EMBL" id="QJE96325.1"/>
    </source>
</evidence>
<dbReference type="PANTHER" id="PTHR44688">
    <property type="entry name" value="DNA-BINDING TRANSCRIPTIONAL ACTIVATOR DEVR_DOSR"/>
    <property type="match status" value="1"/>
</dbReference>
<feature type="domain" description="HTH luxR-type" evidence="4">
    <location>
        <begin position="182"/>
        <end position="247"/>
    </location>
</feature>
<keyword evidence="2" id="KW-0238">DNA-binding</keyword>
<dbReference type="InterPro" id="IPR036388">
    <property type="entry name" value="WH-like_DNA-bd_sf"/>
</dbReference>
<keyword evidence="3" id="KW-0804">Transcription</keyword>
<dbReference type="SUPFAM" id="SSF46894">
    <property type="entry name" value="C-terminal effector domain of the bipartite response regulators"/>
    <property type="match status" value="1"/>
</dbReference>
<evidence type="ECO:0000313" key="6">
    <source>
        <dbReference type="Proteomes" id="UP000501812"/>
    </source>
</evidence>
<dbReference type="InterPro" id="IPR016032">
    <property type="entry name" value="Sig_transdc_resp-reg_C-effctor"/>
</dbReference>
<dbReference type="CDD" id="cd06170">
    <property type="entry name" value="LuxR_C_like"/>
    <property type="match status" value="1"/>
</dbReference>
<dbReference type="AlphaFoldDB" id="A0A858RHY3"/>
<organism evidence="5 6">
    <name type="scientific">Luteolibacter luteus</name>
    <dbReference type="NCBI Taxonomy" id="2728835"/>
    <lineage>
        <taxon>Bacteria</taxon>
        <taxon>Pseudomonadati</taxon>
        <taxon>Verrucomicrobiota</taxon>
        <taxon>Verrucomicrobiia</taxon>
        <taxon>Verrucomicrobiales</taxon>
        <taxon>Verrucomicrobiaceae</taxon>
        <taxon>Luteolibacter</taxon>
    </lineage>
</organism>
<dbReference type="KEGG" id="luo:HHL09_11190"/>
<sequence>MRTLSCAEVGRFNEAVLLVHRTRSAEEFSSHLLGAMRKVLSADICVVDWYGFQGLDVRTVYDPMDAVPAAVNASLHAHAHQNPVYEQCRGSVGAISDFLSRKQWHLTDLYAQGFSQVDQEDGLVLDMSLRKDCRLSLIGSRGKRGFTANERGLLALLEPHVREVFSRLQVQQRLARSLGEDASLEDVPLSMREREVLRWLAEGKTNAEIAFLLEISPGTVKKHLENIYAKLGVENRHAAALVAVRLRL</sequence>
<accession>A0A858RHY3</accession>
<dbReference type="SMART" id="SM00421">
    <property type="entry name" value="HTH_LUXR"/>
    <property type="match status" value="1"/>
</dbReference>
<dbReference type="Gene3D" id="1.10.10.10">
    <property type="entry name" value="Winged helix-like DNA-binding domain superfamily/Winged helix DNA-binding domain"/>
    <property type="match status" value="1"/>
</dbReference>
<reference evidence="5 6" key="1">
    <citation type="submission" date="2020-04" db="EMBL/GenBank/DDBJ databases">
        <title>Luteolibacter sp. G-1-1-1 isolated from soil.</title>
        <authorList>
            <person name="Dahal R.H."/>
        </authorList>
    </citation>
    <scope>NUCLEOTIDE SEQUENCE [LARGE SCALE GENOMIC DNA]</scope>
    <source>
        <strain evidence="5 6">G-1-1-1</strain>
    </source>
</reference>
<dbReference type="PANTHER" id="PTHR44688:SF16">
    <property type="entry name" value="DNA-BINDING TRANSCRIPTIONAL ACTIVATOR DEVR_DOSR"/>
    <property type="match status" value="1"/>
</dbReference>
<dbReference type="PROSITE" id="PS50043">
    <property type="entry name" value="HTH_LUXR_2"/>
    <property type="match status" value="1"/>
</dbReference>
<evidence type="ECO:0000256" key="2">
    <source>
        <dbReference type="ARBA" id="ARBA00023125"/>
    </source>
</evidence>
<evidence type="ECO:0000256" key="1">
    <source>
        <dbReference type="ARBA" id="ARBA00023015"/>
    </source>
</evidence>
<gene>
    <name evidence="5" type="ORF">HHL09_11190</name>
</gene>
<evidence type="ECO:0000256" key="3">
    <source>
        <dbReference type="ARBA" id="ARBA00023163"/>
    </source>
</evidence>
<dbReference type="Pfam" id="PF00196">
    <property type="entry name" value="GerE"/>
    <property type="match status" value="1"/>
</dbReference>
<name>A0A858RHY3_9BACT</name>
<dbReference type="Proteomes" id="UP000501812">
    <property type="component" value="Chromosome"/>
</dbReference>
<dbReference type="PROSITE" id="PS00622">
    <property type="entry name" value="HTH_LUXR_1"/>
    <property type="match status" value="1"/>
</dbReference>
<keyword evidence="1" id="KW-0805">Transcription regulation</keyword>
<dbReference type="GO" id="GO:0006355">
    <property type="term" value="P:regulation of DNA-templated transcription"/>
    <property type="evidence" value="ECO:0007669"/>
    <property type="project" value="InterPro"/>
</dbReference>
<dbReference type="PRINTS" id="PR00038">
    <property type="entry name" value="HTHLUXR"/>
</dbReference>
<evidence type="ECO:0000259" key="4">
    <source>
        <dbReference type="PROSITE" id="PS50043"/>
    </source>
</evidence>
<dbReference type="RefSeq" id="WP_169454726.1">
    <property type="nucleotide sequence ID" value="NZ_CP051774.1"/>
</dbReference>